<keyword evidence="3" id="KW-1185">Reference proteome</keyword>
<feature type="transmembrane region" description="Helical" evidence="1">
    <location>
        <begin position="23"/>
        <end position="43"/>
    </location>
</feature>
<keyword evidence="1" id="KW-1133">Transmembrane helix</keyword>
<evidence type="ECO:0000313" key="2">
    <source>
        <dbReference type="EMBL" id="PWV62525.1"/>
    </source>
</evidence>
<feature type="transmembrane region" description="Helical" evidence="1">
    <location>
        <begin position="174"/>
        <end position="201"/>
    </location>
</feature>
<feature type="transmembrane region" description="Helical" evidence="1">
    <location>
        <begin position="144"/>
        <end position="162"/>
    </location>
</feature>
<feature type="transmembrane region" description="Helical" evidence="1">
    <location>
        <begin position="280"/>
        <end position="308"/>
    </location>
</feature>
<sequence>MIREPQTIRRFLAFAATPSGTRWLAAVAVVTSMLFAEAVGAIINRDGIVYLRAATAFLDGGLSSAMAQYNWPAYSIFIALLSRGLGCSPEIAGHLLNGLSLLILVDAFIRCAHLLDREARPWIPALVVLSLPVLGHRLDIYRDWGYLAFAMLSCVPLLRYWLAARGRLRDVLAWLLALTMALLFRIEAAALLVLTPLLFALQPRPWAERLRNALLFSIAWLLPVLLALLVGGLRGQLDFGKLAEVIAYADPDSSLVRFSELSQRFAEAVLNKYSDDYAGYMLAAGIVAMVVRMIFTNLGALLNVLLIVGGWRGWGRLGSGYRLLFGLLGLQVLVVTGFLANRVITVNRYALFGSLLLMLLTCVSIERLLDAGRRSRKGDARARSVILLALAIAVTVNITARPDAKEYLRDAGEWMHEQLPVQAELVANEDRLLYYAGRGPGPKLDNYEKIVAELQRVRPPYYLALRFDDEHVERMRALVGVQPLKVFHSARADERAEVYFVPAERTQ</sequence>
<dbReference type="AlphaFoldDB" id="A0A317MW37"/>
<name>A0A317MW37_9GAMM</name>
<dbReference type="OrthoDB" id="5729325at2"/>
<dbReference type="Proteomes" id="UP000246569">
    <property type="component" value="Unassembled WGS sequence"/>
</dbReference>
<proteinExistence type="predicted"/>
<evidence type="ECO:0000256" key="1">
    <source>
        <dbReference type="SAM" id="Phobius"/>
    </source>
</evidence>
<dbReference type="EMBL" id="QGTJ01000004">
    <property type="protein sequence ID" value="PWV62525.1"/>
    <property type="molecule type" value="Genomic_DNA"/>
</dbReference>
<protein>
    <recommendedName>
        <fullName evidence="4">Dolichyl-phosphate-mannose-protein mannosyltransferase</fullName>
    </recommendedName>
</protein>
<comment type="caution">
    <text evidence="2">The sequence shown here is derived from an EMBL/GenBank/DDBJ whole genome shotgun (WGS) entry which is preliminary data.</text>
</comment>
<dbReference type="RefSeq" id="WP_110018339.1">
    <property type="nucleotide sequence ID" value="NZ_QGTJ01000004.1"/>
</dbReference>
<gene>
    <name evidence="2" type="ORF">C7443_104321</name>
</gene>
<accession>A0A317MW37</accession>
<reference evidence="2 3" key="1">
    <citation type="submission" date="2018-05" db="EMBL/GenBank/DDBJ databases">
        <title>Genomic Encyclopedia of Type Strains, Phase IV (KMG-IV): sequencing the most valuable type-strain genomes for metagenomic binning, comparative biology and taxonomic classification.</title>
        <authorList>
            <person name="Goeker M."/>
        </authorList>
    </citation>
    <scope>NUCLEOTIDE SEQUENCE [LARGE SCALE GENOMIC DNA]</scope>
    <source>
        <strain evidence="2 3">DSM 23606</strain>
    </source>
</reference>
<feature type="transmembrane region" description="Helical" evidence="1">
    <location>
        <begin position="381"/>
        <end position="400"/>
    </location>
</feature>
<keyword evidence="1" id="KW-0812">Transmembrane</keyword>
<feature type="transmembrane region" description="Helical" evidence="1">
    <location>
        <begin position="349"/>
        <end position="369"/>
    </location>
</feature>
<keyword evidence="1" id="KW-0472">Membrane</keyword>
<organism evidence="2 3">
    <name type="scientific">Plasticicumulans acidivorans</name>
    <dbReference type="NCBI Taxonomy" id="886464"/>
    <lineage>
        <taxon>Bacteria</taxon>
        <taxon>Pseudomonadati</taxon>
        <taxon>Pseudomonadota</taxon>
        <taxon>Gammaproteobacteria</taxon>
        <taxon>Candidatus Competibacteraceae</taxon>
        <taxon>Plasticicumulans</taxon>
    </lineage>
</organism>
<feature type="transmembrane region" description="Helical" evidence="1">
    <location>
        <begin position="320"/>
        <end position="340"/>
    </location>
</feature>
<evidence type="ECO:0000313" key="3">
    <source>
        <dbReference type="Proteomes" id="UP000246569"/>
    </source>
</evidence>
<feature type="transmembrane region" description="Helical" evidence="1">
    <location>
        <begin position="213"/>
        <end position="233"/>
    </location>
</feature>
<evidence type="ECO:0008006" key="4">
    <source>
        <dbReference type="Google" id="ProtNLM"/>
    </source>
</evidence>